<comment type="caution">
    <text evidence="5">The sequence shown here is derived from an EMBL/GenBank/DDBJ whole genome shotgun (WGS) entry which is preliminary data.</text>
</comment>
<dbReference type="GO" id="GO:0038202">
    <property type="term" value="P:TORC1 signaling"/>
    <property type="evidence" value="ECO:0007669"/>
    <property type="project" value="TreeGrafter"/>
</dbReference>
<dbReference type="InterPro" id="IPR029347">
    <property type="entry name" value="Raptor_N"/>
</dbReference>
<dbReference type="SMART" id="SM00320">
    <property type="entry name" value="WD40"/>
    <property type="match status" value="5"/>
</dbReference>
<dbReference type="InterPro" id="IPR016024">
    <property type="entry name" value="ARM-type_fold"/>
</dbReference>
<dbReference type="GO" id="GO:0009267">
    <property type="term" value="P:cellular response to starvation"/>
    <property type="evidence" value="ECO:0007669"/>
    <property type="project" value="TreeGrafter"/>
</dbReference>
<dbReference type="Pfam" id="PF00400">
    <property type="entry name" value="WD40"/>
    <property type="match status" value="1"/>
</dbReference>
<dbReference type="Pfam" id="PF14538">
    <property type="entry name" value="Raptor_N"/>
    <property type="match status" value="1"/>
</dbReference>
<evidence type="ECO:0000313" key="5">
    <source>
        <dbReference type="EMBL" id="RNA24151.1"/>
    </source>
</evidence>
<dbReference type="GO" id="GO:0031931">
    <property type="term" value="C:TORC1 complex"/>
    <property type="evidence" value="ECO:0007669"/>
    <property type="project" value="InterPro"/>
</dbReference>
<feature type="domain" description="Raptor N-terminal CASPase-like" evidence="4">
    <location>
        <begin position="1"/>
        <end position="89"/>
    </location>
</feature>
<name>A0A3M7RKT9_BRAPC</name>
<dbReference type="InterPro" id="IPR001680">
    <property type="entry name" value="WD40_rpt"/>
</dbReference>
<dbReference type="InterPro" id="IPR036322">
    <property type="entry name" value="WD40_repeat_dom_sf"/>
</dbReference>
<protein>
    <submittedName>
        <fullName evidence="5">Regulatory-associated of mTOR isoform X2</fullName>
    </submittedName>
</protein>
<dbReference type="GO" id="GO:0030307">
    <property type="term" value="P:positive regulation of cell growth"/>
    <property type="evidence" value="ECO:0007669"/>
    <property type="project" value="TreeGrafter"/>
</dbReference>
<proteinExistence type="inferred from homology"/>
<dbReference type="Gene3D" id="2.130.10.10">
    <property type="entry name" value="YVTN repeat-like/Quinoprotein amine dehydrogenase"/>
    <property type="match status" value="2"/>
</dbReference>
<evidence type="ECO:0000256" key="3">
    <source>
        <dbReference type="ARBA" id="ARBA00022737"/>
    </source>
</evidence>
<dbReference type="Proteomes" id="UP000276133">
    <property type="component" value="Unassembled WGS sequence"/>
</dbReference>
<evidence type="ECO:0000256" key="1">
    <source>
        <dbReference type="ARBA" id="ARBA00009257"/>
    </source>
</evidence>
<dbReference type="STRING" id="10195.A0A3M7RKT9"/>
<dbReference type="PANTHER" id="PTHR12848:SF16">
    <property type="entry name" value="REGULATORY-ASSOCIATED PROTEIN OF MTOR"/>
    <property type="match status" value="1"/>
</dbReference>
<dbReference type="GO" id="GO:0010506">
    <property type="term" value="P:regulation of autophagy"/>
    <property type="evidence" value="ECO:0007669"/>
    <property type="project" value="TreeGrafter"/>
</dbReference>
<dbReference type="OrthoDB" id="10262360at2759"/>
<dbReference type="EMBL" id="REGN01003163">
    <property type="protein sequence ID" value="RNA24151.1"/>
    <property type="molecule type" value="Genomic_DNA"/>
</dbReference>
<keyword evidence="6" id="KW-1185">Reference proteome</keyword>
<dbReference type="GO" id="GO:0005737">
    <property type="term" value="C:cytoplasm"/>
    <property type="evidence" value="ECO:0007669"/>
    <property type="project" value="TreeGrafter"/>
</dbReference>
<keyword evidence="3" id="KW-0677">Repeat</keyword>
<dbReference type="PRINTS" id="PR01547">
    <property type="entry name" value="YEAST176DUF"/>
</dbReference>
<dbReference type="InterPro" id="IPR011989">
    <property type="entry name" value="ARM-like"/>
</dbReference>
<dbReference type="Gene3D" id="1.25.10.10">
    <property type="entry name" value="Leucine-rich Repeat Variant"/>
    <property type="match status" value="1"/>
</dbReference>
<organism evidence="5 6">
    <name type="scientific">Brachionus plicatilis</name>
    <name type="common">Marine rotifer</name>
    <name type="synonym">Brachionus muelleri</name>
    <dbReference type="NCBI Taxonomy" id="10195"/>
    <lineage>
        <taxon>Eukaryota</taxon>
        <taxon>Metazoa</taxon>
        <taxon>Spiralia</taxon>
        <taxon>Gnathifera</taxon>
        <taxon>Rotifera</taxon>
        <taxon>Eurotatoria</taxon>
        <taxon>Monogononta</taxon>
        <taxon>Pseudotrocha</taxon>
        <taxon>Ploima</taxon>
        <taxon>Brachionidae</taxon>
        <taxon>Brachionus</taxon>
    </lineage>
</organism>
<feature type="non-terminal residue" evidence="5">
    <location>
        <position position="1"/>
    </location>
</feature>
<gene>
    <name evidence="5" type="ORF">BpHYR1_009353</name>
</gene>
<evidence type="ECO:0000313" key="6">
    <source>
        <dbReference type="Proteomes" id="UP000276133"/>
    </source>
</evidence>
<accession>A0A3M7RKT9</accession>
<dbReference type="InterPro" id="IPR004083">
    <property type="entry name" value="Raptor"/>
</dbReference>
<dbReference type="InterPro" id="IPR015943">
    <property type="entry name" value="WD40/YVTN_repeat-like_dom_sf"/>
</dbReference>
<dbReference type="GO" id="GO:0030674">
    <property type="term" value="F:protein-macromolecule adaptor activity"/>
    <property type="evidence" value="ECO:0007669"/>
    <property type="project" value="TreeGrafter"/>
</dbReference>
<dbReference type="SUPFAM" id="SSF50978">
    <property type="entry name" value="WD40 repeat-like"/>
    <property type="match status" value="1"/>
</dbReference>
<sequence length="1063" mass="120181">YRLCPDPTSEDVKKLCVSLRKNAKEERVLFHYNGHGVPRPTVNGEIWVFNKEFTQYIPLSLYEVQTWMGTPSIYVWECSNAGLIVQSFLSFESDREAEFKKQMEDAESVAGCTSVPNFKDSIHLAACSASELLPQHPDLPVDLFTSCLTTPIKTALYWYVTQKHSCQLIPGLTLDLLEKIPGQISDRRTMMGELNWIFTAITDTIAWNLLDSDLFQKLFRQDLLVASLFRNYLLAERIIKSFDCAPVSHPPLPATSEHPLWQSWDLALDMCISQLPRLFDGQGNQTGDFVSCGFFSQQIEIFELWLKLNVSSERAPEQLPVVLQVLLSQQHRLKALELLAKFIDLGAWAVSAALSVGIFPYVLKLLSTQPKELRPLLTFIWAKILAVDRSCQAELVKDSGHVYFIQMLSESEVEPDQKVYSAFVLASLVHSCPLGQRSAKQSHLIAACSFLLTDEGSRDYAHTLLRKWVCICLGLCWLKYPEARWEGVRNNAHLLLKKLIVDPAAEVRAAAVFALGTYIDAGHGKEGTFEQAIEIDSQIVSSLIKSYDCVFLVRKELIVALHSYINRFCSESADCGKQTKIVFAKAVATLFEMQSDPYPECAALAQRVLRMNHHLINKFENLKKMSEAPPAAGDTDDADLDTGLVAWSSNYFLRPLLASHGPDRHQPLPVNRHVDLYSSEKLDQHCKLLYNYKTRRTPSQWSQPAQMEELLQIQHQPYPIHVKFNPNNEQIFVADIQNNVTVYDSVNRTKLLSFSSSRKPAIIRSFKLINTQHEPIILTGSDDLAIKFFKPDLHNLKQTQLITAFTAFNSVRESTIEAGLIVEWDEANEMLMCAGDTNYIRVWDMNKELYKDYLTELKSCVSSLSCGDSFTIAGFGNGCVKLFDFRSPSGAIGIVHSDSVSSFMASTPVIHRTNSMYESKYSYSNKLYAHNSFVLKTSVHVQENTLVSSGVLGDITVYDLRYMKKAIDKSFNNEKASALECHPVNRLIAVANSTKQNESIKIYNFEGAELSCIKHREGFMGKRLSTVSCIDWNPNSNEILFGSFDNLISVFRRKDNQYLNNIY</sequence>
<dbReference type="SMART" id="SM01302">
    <property type="entry name" value="Raptor_N"/>
    <property type="match status" value="1"/>
</dbReference>
<comment type="similarity">
    <text evidence="1">Belongs to the WD repeat RAPTOR family.</text>
</comment>
<keyword evidence="2" id="KW-0853">WD repeat</keyword>
<dbReference type="SUPFAM" id="SSF48371">
    <property type="entry name" value="ARM repeat"/>
    <property type="match status" value="1"/>
</dbReference>
<dbReference type="GO" id="GO:0071230">
    <property type="term" value="P:cellular response to amino acid stimulus"/>
    <property type="evidence" value="ECO:0007669"/>
    <property type="project" value="TreeGrafter"/>
</dbReference>
<reference evidence="5 6" key="1">
    <citation type="journal article" date="2018" name="Sci. Rep.">
        <title>Genomic signatures of local adaptation to the degree of environmental predictability in rotifers.</title>
        <authorList>
            <person name="Franch-Gras L."/>
            <person name="Hahn C."/>
            <person name="Garcia-Roger E.M."/>
            <person name="Carmona M.J."/>
            <person name="Serra M."/>
            <person name="Gomez A."/>
        </authorList>
    </citation>
    <scope>NUCLEOTIDE SEQUENCE [LARGE SCALE GENOMIC DNA]</scope>
    <source>
        <strain evidence="5">HYR1</strain>
    </source>
</reference>
<dbReference type="PANTHER" id="PTHR12848">
    <property type="entry name" value="REGULATORY-ASSOCIATED PROTEIN OF MTOR"/>
    <property type="match status" value="1"/>
</dbReference>
<evidence type="ECO:0000259" key="4">
    <source>
        <dbReference type="SMART" id="SM01302"/>
    </source>
</evidence>
<dbReference type="AlphaFoldDB" id="A0A3M7RKT9"/>
<evidence type="ECO:0000256" key="2">
    <source>
        <dbReference type="ARBA" id="ARBA00022574"/>
    </source>
</evidence>